<organism evidence="6">
    <name type="scientific">Aphanomyces invadans</name>
    <dbReference type="NCBI Taxonomy" id="157072"/>
    <lineage>
        <taxon>Eukaryota</taxon>
        <taxon>Sar</taxon>
        <taxon>Stramenopiles</taxon>
        <taxon>Oomycota</taxon>
        <taxon>Saprolegniomycetes</taxon>
        <taxon>Saprolegniales</taxon>
        <taxon>Verrucalvaceae</taxon>
        <taxon>Aphanomyces</taxon>
    </lineage>
</organism>
<name>A0A024T9C3_9STRA</name>
<evidence type="ECO:0000313" key="6">
    <source>
        <dbReference type="EMBL" id="ETV90750.1"/>
    </source>
</evidence>
<dbReference type="VEuPathDB" id="FungiDB:H310_14538"/>
<keyword evidence="4" id="KW-1133">Transmembrane helix</keyword>
<proteinExistence type="inferred from homology"/>
<evidence type="ECO:0000256" key="2">
    <source>
        <dbReference type="ARBA" id="ARBA00008639"/>
    </source>
</evidence>
<sequence>RRRTGVSCRMLDLGVLSKFAVGASTAAALSTLLATPTTKDNKVAVAIAVVAVGGAVALVGKYVQDRVVPWFLLVKTYDSIAPESPPTPRSSECALFRHLPCLRSRVAWVSLGEFPTPIHTVTLPNVGGDGQHRTVYLKREDLSSPLYGGNKVRTLEHQIASCALHHDNNPDARYFVQGMSGSNQTVATVVHGRCHGLPIIPCLIDEDEPDFDNTLNLLSLLSFRLPDLHVWTSYTTTIAPLIQSAVFGSKDKVFAFGGNNLCGVLGQLGGMLELAEQIQRGDVPDVDVLYVAVGSGCTLTGQILGVCLARHLHMRAFQSPSFRIVAVPILPAMAEEHAKAAFYKSWWSRFHPLYPRYGFRRAAAFLSGCGLDVNLEPLATDFLLHHVDMITDPDIVGPCGAHSVASLEAATTFEASMAVEGELPPWMQSDACHASAVINDVNEVKPWLCGHFTAKVFAKLVADVRSGDDKAVRLMWQTKSWVQPRGDDDEWTKLNDLAATNDDVKSWVNGGLAHSALRPGRVQVPHGNSDAYRSVMTSISSREPKQL</sequence>
<protein>
    <recommendedName>
        <fullName evidence="5">Tryptophan synthase beta chain-like PALP domain-containing protein</fullName>
    </recommendedName>
</protein>
<feature type="transmembrane region" description="Helical" evidence="4">
    <location>
        <begin position="44"/>
        <end position="63"/>
    </location>
</feature>
<evidence type="ECO:0000256" key="4">
    <source>
        <dbReference type="SAM" id="Phobius"/>
    </source>
</evidence>
<dbReference type="InterPro" id="IPR001926">
    <property type="entry name" value="TrpB-like_PALP"/>
</dbReference>
<keyword evidence="4" id="KW-0472">Membrane</keyword>
<dbReference type="InterPro" id="IPR036052">
    <property type="entry name" value="TrpB-like_PALP_sf"/>
</dbReference>
<comment type="cofactor">
    <cofactor evidence="1">
        <name>pyridoxal 5'-phosphate</name>
        <dbReference type="ChEBI" id="CHEBI:597326"/>
    </cofactor>
</comment>
<feature type="domain" description="Tryptophan synthase beta chain-like PALP" evidence="5">
    <location>
        <begin position="109"/>
        <end position="327"/>
    </location>
</feature>
<dbReference type="GeneID" id="20091588"/>
<dbReference type="RefSeq" id="XP_008880640.1">
    <property type="nucleotide sequence ID" value="XM_008882418.1"/>
</dbReference>
<evidence type="ECO:0000259" key="5">
    <source>
        <dbReference type="Pfam" id="PF00291"/>
    </source>
</evidence>
<dbReference type="SUPFAM" id="SSF53686">
    <property type="entry name" value="Tryptophan synthase beta subunit-like PLP-dependent enzymes"/>
    <property type="match status" value="1"/>
</dbReference>
<dbReference type="OrthoDB" id="62624at2759"/>
<comment type="similarity">
    <text evidence="2">Belongs to the ACC deaminase/D-cysteine desulfhydrase family.</text>
</comment>
<feature type="non-terminal residue" evidence="6">
    <location>
        <position position="1"/>
    </location>
</feature>
<dbReference type="Pfam" id="PF00291">
    <property type="entry name" value="PALP"/>
    <property type="match status" value="1"/>
</dbReference>
<dbReference type="PANTHER" id="PTHR43780:SF2">
    <property type="entry name" value="1-AMINOCYCLOPROPANE-1-CARBOXYLATE DEAMINASE-RELATED"/>
    <property type="match status" value="1"/>
</dbReference>
<dbReference type="GO" id="GO:0019148">
    <property type="term" value="F:D-cysteine desulfhydrase activity"/>
    <property type="evidence" value="ECO:0007669"/>
    <property type="project" value="TreeGrafter"/>
</dbReference>
<dbReference type="AlphaFoldDB" id="A0A024T9C3"/>
<dbReference type="eggNOG" id="ENOG502S7MY">
    <property type="taxonomic scope" value="Eukaryota"/>
</dbReference>
<keyword evidence="4" id="KW-0812">Transmembrane</keyword>
<dbReference type="PANTHER" id="PTHR43780">
    <property type="entry name" value="1-AMINOCYCLOPROPANE-1-CARBOXYLATE DEAMINASE-RELATED"/>
    <property type="match status" value="1"/>
</dbReference>
<evidence type="ECO:0000256" key="3">
    <source>
        <dbReference type="ARBA" id="ARBA00022898"/>
    </source>
</evidence>
<gene>
    <name evidence="6" type="ORF">H310_14538</name>
</gene>
<keyword evidence="3" id="KW-0663">Pyridoxal phosphate</keyword>
<reference evidence="6" key="1">
    <citation type="submission" date="2013-12" db="EMBL/GenBank/DDBJ databases">
        <title>The Genome Sequence of Aphanomyces invadans NJM9701.</title>
        <authorList>
            <consortium name="The Broad Institute Genomics Platform"/>
            <person name="Russ C."/>
            <person name="Tyler B."/>
            <person name="van West P."/>
            <person name="Dieguez-Uribeondo J."/>
            <person name="Young S.K."/>
            <person name="Zeng Q."/>
            <person name="Gargeya S."/>
            <person name="Fitzgerald M."/>
            <person name="Abouelleil A."/>
            <person name="Alvarado L."/>
            <person name="Chapman S.B."/>
            <person name="Gainer-Dewar J."/>
            <person name="Goldberg J."/>
            <person name="Griggs A."/>
            <person name="Gujja S."/>
            <person name="Hansen M."/>
            <person name="Howarth C."/>
            <person name="Imamovic A."/>
            <person name="Ireland A."/>
            <person name="Larimer J."/>
            <person name="McCowan C."/>
            <person name="Murphy C."/>
            <person name="Pearson M."/>
            <person name="Poon T.W."/>
            <person name="Priest M."/>
            <person name="Roberts A."/>
            <person name="Saif S."/>
            <person name="Shea T."/>
            <person name="Sykes S."/>
            <person name="Wortman J."/>
            <person name="Nusbaum C."/>
            <person name="Birren B."/>
        </authorList>
    </citation>
    <scope>NUCLEOTIDE SEQUENCE [LARGE SCALE GENOMIC DNA]</scope>
    <source>
        <strain evidence="6">NJM9701</strain>
    </source>
</reference>
<dbReference type="Gene3D" id="3.40.50.1100">
    <property type="match status" value="1"/>
</dbReference>
<dbReference type="EMBL" id="KI914024">
    <property type="protein sequence ID" value="ETV90750.1"/>
    <property type="molecule type" value="Genomic_DNA"/>
</dbReference>
<evidence type="ECO:0000256" key="1">
    <source>
        <dbReference type="ARBA" id="ARBA00001933"/>
    </source>
</evidence>
<dbReference type="InterPro" id="IPR027278">
    <property type="entry name" value="ACCD_DCysDesulf"/>
</dbReference>
<accession>A0A024T9C3</accession>